<dbReference type="GO" id="GO:0006465">
    <property type="term" value="P:signal peptide processing"/>
    <property type="evidence" value="ECO:0007669"/>
    <property type="project" value="TreeGrafter"/>
</dbReference>
<dbReference type="InterPro" id="IPR050882">
    <property type="entry name" value="Prepilin_peptidase/N-MTase"/>
</dbReference>
<dbReference type="GO" id="GO:0004190">
    <property type="term" value="F:aspartic-type endopeptidase activity"/>
    <property type="evidence" value="ECO:0007669"/>
    <property type="project" value="InterPro"/>
</dbReference>
<dbReference type="Gene3D" id="1.20.120.1220">
    <property type="match status" value="1"/>
</dbReference>
<keyword evidence="2" id="KW-0812">Transmembrane</keyword>
<dbReference type="PANTHER" id="PTHR30487:SF0">
    <property type="entry name" value="PREPILIN LEADER PEPTIDASE_N-METHYLTRANSFERASE-RELATED"/>
    <property type="match status" value="1"/>
</dbReference>
<protein>
    <submittedName>
        <fullName evidence="4">Prepilin peptidase</fullName>
    </submittedName>
</protein>
<evidence type="ECO:0000256" key="2">
    <source>
        <dbReference type="SAM" id="Phobius"/>
    </source>
</evidence>
<dbReference type="InterPro" id="IPR000045">
    <property type="entry name" value="Prepilin_IV_endopep_pep"/>
</dbReference>
<dbReference type="EMBL" id="CP018145">
    <property type="protein sequence ID" value="ASJ56699.1"/>
    <property type="molecule type" value="Genomic_DNA"/>
</dbReference>
<dbReference type="GO" id="GO:0005886">
    <property type="term" value="C:plasma membrane"/>
    <property type="evidence" value="ECO:0007669"/>
    <property type="project" value="TreeGrafter"/>
</dbReference>
<dbReference type="KEGG" id="bfm:BP422_26105"/>
<organism evidence="4 5">
    <name type="scientific">Brevibacillus formosus</name>
    <dbReference type="NCBI Taxonomy" id="54913"/>
    <lineage>
        <taxon>Bacteria</taxon>
        <taxon>Bacillati</taxon>
        <taxon>Bacillota</taxon>
        <taxon>Bacilli</taxon>
        <taxon>Bacillales</taxon>
        <taxon>Paenibacillaceae</taxon>
        <taxon>Brevibacillus</taxon>
    </lineage>
</organism>
<sequence length="165" mass="18229">MTNVVLLGVLGAAAWMDWRQRRIPNTLVFPAIAVGLWYQWEGELLAGALLGVVGAFLLTVGPVILKGMGMGDQKLLMAVGAWTSWSVVYSLFMHSIVLCLIVMVFYPQNWARLRNNLQIIAAGWSAHRQVWLPGREKTAFSFPYAVYLLGAFVFQSVRDVIGASG</sequence>
<comment type="similarity">
    <text evidence="1">Belongs to the peptidase A24 family.</text>
</comment>
<name>A0A220MPP7_9BACL</name>
<keyword evidence="2" id="KW-1133">Transmembrane helix</keyword>
<feature type="domain" description="Prepilin type IV endopeptidase peptidase" evidence="3">
    <location>
        <begin position="5"/>
        <end position="103"/>
    </location>
</feature>
<dbReference type="Proteomes" id="UP000197781">
    <property type="component" value="Chromosome"/>
</dbReference>
<reference evidence="4 5" key="1">
    <citation type="submission" date="2016-11" db="EMBL/GenBank/DDBJ databases">
        <authorList>
            <person name="Jaros S."/>
            <person name="Januszkiewicz K."/>
            <person name="Wedrychowicz H."/>
        </authorList>
    </citation>
    <scope>NUCLEOTIDE SEQUENCE [LARGE SCALE GENOMIC DNA]</scope>
    <source>
        <strain evidence="4 5">NF2</strain>
    </source>
</reference>
<dbReference type="AlphaFoldDB" id="A0A220MPP7"/>
<proteinExistence type="inferred from homology"/>
<gene>
    <name evidence="4" type="ORF">BP422_26105</name>
</gene>
<dbReference type="Pfam" id="PF01478">
    <property type="entry name" value="Peptidase_A24"/>
    <property type="match status" value="1"/>
</dbReference>
<accession>A0A220MPP7</accession>
<evidence type="ECO:0000259" key="3">
    <source>
        <dbReference type="Pfam" id="PF01478"/>
    </source>
</evidence>
<evidence type="ECO:0000256" key="1">
    <source>
        <dbReference type="ARBA" id="ARBA00005801"/>
    </source>
</evidence>
<dbReference type="PANTHER" id="PTHR30487">
    <property type="entry name" value="TYPE 4 PREPILIN-LIKE PROTEINS LEADER PEPTIDE-PROCESSING ENZYME"/>
    <property type="match status" value="1"/>
</dbReference>
<feature type="transmembrane region" description="Helical" evidence="2">
    <location>
        <begin position="46"/>
        <end position="65"/>
    </location>
</feature>
<keyword evidence="2" id="KW-0472">Membrane</keyword>
<feature type="transmembrane region" description="Helical" evidence="2">
    <location>
        <begin position="86"/>
        <end position="106"/>
    </location>
</feature>
<evidence type="ECO:0000313" key="5">
    <source>
        <dbReference type="Proteomes" id="UP000197781"/>
    </source>
</evidence>
<evidence type="ECO:0000313" key="4">
    <source>
        <dbReference type="EMBL" id="ASJ56699.1"/>
    </source>
</evidence>